<keyword evidence="5" id="KW-0653">Protein transport</keyword>
<keyword evidence="6" id="KW-0333">Golgi apparatus</keyword>
<dbReference type="AlphaFoldDB" id="A0A061AW60"/>
<evidence type="ECO:0000313" key="8">
    <source>
        <dbReference type="EMBL" id="CDR38937.1"/>
    </source>
</evidence>
<evidence type="ECO:0000256" key="1">
    <source>
        <dbReference type="ARBA" id="ARBA00004395"/>
    </source>
</evidence>
<dbReference type="PANTHER" id="PTHR31658:SF0">
    <property type="entry name" value="CONSERVED OLIGOMERIC GOLGI COMPLEX SUBUNIT 1"/>
    <property type="match status" value="1"/>
</dbReference>
<evidence type="ECO:0000256" key="6">
    <source>
        <dbReference type="ARBA" id="ARBA00023034"/>
    </source>
</evidence>
<keyword evidence="7" id="KW-0472">Membrane</keyword>
<sequence>MSIDINTAVQSTSDDLFKSYSLNELTTLSQSLSQAATSKHEELRNLVASQYRDLLKTADQIVEMDTIAKRSDRALYELSFMNTPRLGKSIGIEKCVERWRPEIVGEVEDKSSRVEKKADLFLEMSKLLNLGMGNSMSEIMDVLNGLPIKEPWFIDKSKVVEEKLQELEMVIIHKISGMSLDEMVKCDKFVEETNWFDRAKVEEAEYQALNGVVTLENLDSVLLKFAKFSGRLQVKYKMQVESMLKTLEKLMNSIDDKGAKLDLYTLDVDDTYLDKIRYITNGLVFEKYQKISIGIDNVIETLRFLETIDKELHTELQSEIKTIITQFKQHATQQDNKPLIKYLTSLLT</sequence>
<comment type="subcellular location">
    <subcellularLocation>
        <location evidence="1">Golgi apparatus membrane</location>
        <topology evidence="1">Peripheral membrane protein</topology>
    </subcellularLocation>
</comment>
<evidence type="ECO:0000256" key="5">
    <source>
        <dbReference type="ARBA" id="ARBA00022927"/>
    </source>
</evidence>
<organism evidence="8">
    <name type="scientific">Cyberlindnera fabianii</name>
    <name type="common">Yeast</name>
    <name type="synonym">Hansenula fabianii</name>
    <dbReference type="NCBI Taxonomy" id="36022"/>
    <lineage>
        <taxon>Eukaryota</taxon>
        <taxon>Fungi</taxon>
        <taxon>Dikarya</taxon>
        <taxon>Ascomycota</taxon>
        <taxon>Saccharomycotina</taxon>
        <taxon>Saccharomycetes</taxon>
        <taxon>Phaffomycetales</taxon>
        <taxon>Phaffomycetaceae</taxon>
        <taxon>Cyberlindnera</taxon>
    </lineage>
</organism>
<accession>A0A061AW60</accession>
<evidence type="ECO:0000256" key="2">
    <source>
        <dbReference type="ARBA" id="ARBA00006653"/>
    </source>
</evidence>
<dbReference type="EMBL" id="LK052887">
    <property type="protein sequence ID" value="CDR38937.1"/>
    <property type="molecule type" value="Genomic_DNA"/>
</dbReference>
<dbReference type="GO" id="GO:0017119">
    <property type="term" value="C:Golgi transport complex"/>
    <property type="evidence" value="ECO:0007669"/>
    <property type="project" value="InterPro"/>
</dbReference>
<protein>
    <recommendedName>
        <fullName evidence="3">Conserved oligomeric Golgi complex subunit 1</fullName>
    </recommendedName>
</protein>
<dbReference type="GO" id="GO:0006891">
    <property type="term" value="P:intra-Golgi vesicle-mediated transport"/>
    <property type="evidence" value="ECO:0007669"/>
    <property type="project" value="InterPro"/>
</dbReference>
<proteinExistence type="inferred from homology"/>
<keyword evidence="4" id="KW-0813">Transport</keyword>
<evidence type="ECO:0000256" key="3">
    <source>
        <dbReference type="ARBA" id="ARBA00020978"/>
    </source>
</evidence>
<evidence type="ECO:0000256" key="7">
    <source>
        <dbReference type="ARBA" id="ARBA00023136"/>
    </source>
</evidence>
<gene>
    <name evidence="8" type="ORF">CYFA0S_02e09010g</name>
</gene>
<dbReference type="GO" id="GO:0015031">
    <property type="term" value="P:protein transport"/>
    <property type="evidence" value="ECO:0007669"/>
    <property type="project" value="UniProtKB-KW"/>
</dbReference>
<dbReference type="OrthoDB" id="46189at2759"/>
<reference evidence="8" key="1">
    <citation type="journal article" date="2014" name="Genome Announc.">
        <title>Genome sequence of the yeast Cyberlindnera fabianii (Hansenula fabianii).</title>
        <authorList>
            <person name="Freel K.C."/>
            <person name="Sarilar V."/>
            <person name="Neuveglise C."/>
            <person name="Devillers H."/>
            <person name="Friedrich A."/>
            <person name="Schacherer J."/>
        </authorList>
    </citation>
    <scope>NUCLEOTIDE SEQUENCE</scope>
    <source>
        <strain evidence="8">YJS4271</strain>
    </source>
</reference>
<evidence type="ECO:0000256" key="4">
    <source>
        <dbReference type="ARBA" id="ARBA00022448"/>
    </source>
</evidence>
<dbReference type="Pfam" id="PF08700">
    <property type="entry name" value="VPS51_Exo84_N"/>
    <property type="match status" value="1"/>
</dbReference>
<dbReference type="GO" id="GO:0000139">
    <property type="term" value="C:Golgi membrane"/>
    <property type="evidence" value="ECO:0007669"/>
    <property type="project" value="UniProtKB-SubCell"/>
</dbReference>
<dbReference type="PANTHER" id="PTHR31658">
    <property type="entry name" value="CONSERVED OLIGOMERIC GOLGI COMPLEX SUBUNIT 1"/>
    <property type="match status" value="1"/>
</dbReference>
<comment type="similarity">
    <text evidence="2">Belongs to the COG1 family.</text>
</comment>
<dbReference type="InterPro" id="IPR033370">
    <property type="entry name" value="COG1"/>
</dbReference>
<dbReference type="VEuPathDB" id="FungiDB:BON22_3393"/>
<dbReference type="VEuPathDB" id="FungiDB:BON22_3394"/>
<name>A0A061AW60_CYBFA</name>